<dbReference type="SUPFAM" id="SSF54593">
    <property type="entry name" value="Glyoxalase/Bleomycin resistance protein/Dihydroxybiphenyl dioxygenase"/>
    <property type="match status" value="1"/>
</dbReference>
<dbReference type="GO" id="GO:0051213">
    <property type="term" value="F:dioxygenase activity"/>
    <property type="evidence" value="ECO:0007669"/>
    <property type="project" value="UniProtKB-KW"/>
</dbReference>
<proteinExistence type="predicted"/>
<reference evidence="2 3" key="1">
    <citation type="submission" date="2020-08" db="EMBL/GenBank/DDBJ databases">
        <title>Sequencing the genomes of 1000 actinobacteria strains.</title>
        <authorList>
            <person name="Klenk H.-P."/>
        </authorList>
    </citation>
    <scope>NUCLEOTIDE SEQUENCE [LARGE SCALE GENOMIC DNA]</scope>
    <source>
        <strain evidence="2 3">DSM 43023</strain>
    </source>
</reference>
<evidence type="ECO:0000259" key="1">
    <source>
        <dbReference type="PROSITE" id="PS51819"/>
    </source>
</evidence>
<name>A0A7W7RUI2_9ACTN</name>
<organism evidence="2 3">
    <name type="scientific">Streptosporangium album</name>
    <dbReference type="NCBI Taxonomy" id="47479"/>
    <lineage>
        <taxon>Bacteria</taxon>
        <taxon>Bacillati</taxon>
        <taxon>Actinomycetota</taxon>
        <taxon>Actinomycetes</taxon>
        <taxon>Streptosporangiales</taxon>
        <taxon>Streptosporangiaceae</taxon>
        <taxon>Streptosporangium</taxon>
    </lineage>
</organism>
<dbReference type="Gene3D" id="3.10.180.10">
    <property type="entry name" value="2,3-Dihydroxybiphenyl 1,2-Dioxygenase, domain 1"/>
    <property type="match status" value="1"/>
</dbReference>
<protein>
    <submittedName>
        <fullName evidence="2">Catechol 2,3-dioxygenase-like lactoylglutathione lyase family enzyme</fullName>
    </submittedName>
</protein>
<dbReference type="PROSITE" id="PS51819">
    <property type="entry name" value="VOC"/>
    <property type="match status" value="1"/>
</dbReference>
<dbReference type="InterPro" id="IPR004360">
    <property type="entry name" value="Glyas_Fos-R_dOase_dom"/>
</dbReference>
<keyword evidence="2" id="KW-0223">Dioxygenase</keyword>
<keyword evidence="2" id="KW-0456">Lyase</keyword>
<evidence type="ECO:0000313" key="2">
    <source>
        <dbReference type="EMBL" id="MBB4938479.1"/>
    </source>
</evidence>
<dbReference type="Proteomes" id="UP000534286">
    <property type="component" value="Unassembled WGS sequence"/>
</dbReference>
<comment type="caution">
    <text evidence="2">The sequence shown here is derived from an EMBL/GenBank/DDBJ whole genome shotgun (WGS) entry which is preliminary data.</text>
</comment>
<dbReference type="PANTHER" id="PTHR36503:SF1">
    <property type="entry name" value="BLR2520 PROTEIN"/>
    <property type="match status" value="1"/>
</dbReference>
<dbReference type="InterPro" id="IPR029068">
    <property type="entry name" value="Glyas_Bleomycin-R_OHBP_Dase"/>
</dbReference>
<gene>
    <name evidence="2" type="ORF">FHR32_002784</name>
</gene>
<dbReference type="GO" id="GO:0016829">
    <property type="term" value="F:lyase activity"/>
    <property type="evidence" value="ECO:0007669"/>
    <property type="project" value="UniProtKB-KW"/>
</dbReference>
<dbReference type="PANTHER" id="PTHR36503">
    <property type="entry name" value="BLR2520 PROTEIN"/>
    <property type="match status" value="1"/>
</dbReference>
<dbReference type="EMBL" id="JACHJU010000001">
    <property type="protein sequence ID" value="MBB4938479.1"/>
    <property type="molecule type" value="Genomic_DNA"/>
</dbReference>
<feature type="domain" description="VOC" evidence="1">
    <location>
        <begin position="7"/>
        <end position="127"/>
    </location>
</feature>
<accession>A0A7W7RUI2</accession>
<dbReference type="AlphaFoldDB" id="A0A7W7RUI2"/>
<sequence length="127" mass="13851">MGSWPTGIGAITLFVEDLDAAKQFYREVFGLPVKFEDDDSAVFDFGNTIINLLRTTAARELIEPAGVAPREIGSRIQLTIDVDDVDAMCAELAARGVKLLNGPMDRPWGIRTASFSDPGGHIWEIAK</sequence>
<keyword evidence="3" id="KW-1185">Reference proteome</keyword>
<dbReference type="RefSeq" id="WP_184754646.1">
    <property type="nucleotide sequence ID" value="NZ_BAABEK010000048.1"/>
</dbReference>
<evidence type="ECO:0000313" key="3">
    <source>
        <dbReference type="Proteomes" id="UP000534286"/>
    </source>
</evidence>
<dbReference type="InterPro" id="IPR037523">
    <property type="entry name" value="VOC_core"/>
</dbReference>
<keyword evidence="2" id="KW-0560">Oxidoreductase</keyword>
<dbReference type="Pfam" id="PF00903">
    <property type="entry name" value="Glyoxalase"/>
    <property type="match status" value="1"/>
</dbReference>